<comment type="caution">
    <text evidence="15">The sequence shown here is derived from an EMBL/GenBank/DDBJ whole genome shotgun (WGS) entry which is preliminary data.</text>
</comment>
<evidence type="ECO:0000256" key="13">
    <source>
        <dbReference type="ARBA" id="ARBA00049244"/>
    </source>
</evidence>
<dbReference type="Gene3D" id="3.30.420.10">
    <property type="entry name" value="Ribonuclease H-like superfamily/Ribonuclease H"/>
    <property type="match status" value="1"/>
</dbReference>
<evidence type="ECO:0000256" key="8">
    <source>
        <dbReference type="ARBA" id="ARBA00022908"/>
    </source>
</evidence>
<evidence type="ECO:0000256" key="5">
    <source>
        <dbReference type="ARBA" id="ARBA00022759"/>
    </source>
</evidence>
<evidence type="ECO:0000256" key="6">
    <source>
        <dbReference type="ARBA" id="ARBA00022801"/>
    </source>
</evidence>
<keyword evidence="6" id="KW-0378">Hydrolase</keyword>
<dbReference type="PANTHER" id="PTHR42648:SF11">
    <property type="entry name" value="TRANSPOSON TY4-P GAG-POL POLYPROTEIN"/>
    <property type="match status" value="1"/>
</dbReference>
<evidence type="ECO:0000256" key="4">
    <source>
        <dbReference type="ARBA" id="ARBA00022723"/>
    </source>
</evidence>
<keyword evidence="1" id="KW-0815">Transposition</keyword>
<gene>
    <name evidence="15" type="ORF">BJ554DRAFT_3603</name>
</gene>
<evidence type="ECO:0000313" key="15">
    <source>
        <dbReference type="EMBL" id="KAG5456611.1"/>
    </source>
</evidence>
<dbReference type="GO" id="GO:0032196">
    <property type="term" value="P:transposition"/>
    <property type="evidence" value="ECO:0007669"/>
    <property type="project" value="UniProtKB-KW"/>
</dbReference>
<evidence type="ECO:0000256" key="12">
    <source>
        <dbReference type="ARBA" id="ARBA00048173"/>
    </source>
</evidence>
<protein>
    <submittedName>
        <fullName evidence="15">Ribonuclease H-like domain-containing protein</fullName>
    </submittedName>
</protein>
<dbReference type="InterPro" id="IPR001584">
    <property type="entry name" value="Integrase_cat-core"/>
</dbReference>
<dbReference type="GO" id="GO:0003964">
    <property type="term" value="F:RNA-directed DNA polymerase activity"/>
    <property type="evidence" value="ECO:0007669"/>
    <property type="project" value="UniProtKB-KW"/>
</dbReference>
<reference evidence="15 16" key="1">
    <citation type="journal article" name="Sci. Rep.">
        <title>Genome-scale phylogenetic analyses confirm Olpidium as the closest living zoosporic fungus to the non-flagellated, terrestrial fungi.</title>
        <authorList>
            <person name="Chang Y."/>
            <person name="Rochon D."/>
            <person name="Sekimoto S."/>
            <person name="Wang Y."/>
            <person name="Chovatia M."/>
            <person name="Sandor L."/>
            <person name="Salamov A."/>
            <person name="Grigoriev I.V."/>
            <person name="Stajich J.E."/>
            <person name="Spatafora J.W."/>
        </authorList>
    </citation>
    <scope>NUCLEOTIDE SEQUENCE [LARGE SCALE GENOMIC DNA]</scope>
    <source>
        <strain evidence="15">S191</strain>
    </source>
</reference>
<keyword evidence="16" id="KW-1185">Reference proteome</keyword>
<keyword evidence="4" id="KW-0479">Metal-binding</keyword>
<dbReference type="PANTHER" id="PTHR42648">
    <property type="entry name" value="TRANSPOSASE, PUTATIVE-RELATED"/>
    <property type="match status" value="1"/>
</dbReference>
<dbReference type="GO" id="GO:0005634">
    <property type="term" value="C:nucleus"/>
    <property type="evidence" value="ECO:0007669"/>
    <property type="project" value="UniProtKB-ARBA"/>
</dbReference>
<dbReference type="InterPro" id="IPR039537">
    <property type="entry name" value="Retrotran_Ty1/copia-like"/>
</dbReference>
<dbReference type="GO" id="GO:0006310">
    <property type="term" value="P:DNA recombination"/>
    <property type="evidence" value="ECO:0007669"/>
    <property type="project" value="UniProtKB-KW"/>
</dbReference>
<dbReference type="InterPro" id="IPR036397">
    <property type="entry name" value="RNaseH_sf"/>
</dbReference>
<comment type="catalytic activity">
    <reaction evidence="13">
        <text>DNA(n) + a 2'-deoxyribonucleoside 5'-triphosphate = DNA(n+1) + diphosphate</text>
        <dbReference type="Rhea" id="RHEA:22508"/>
        <dbReference type="Rhea" id="RHEA-COMP:17339"/>
        <dbReference type="Rhea" id="RHEA-COMP:17340"/>
        <dbReference type="ChEBI" id="CHEBI:33019"/>
        <dbReference type="ChEBI" id="CHEBI:61560"/>
        <dbReference type="ChEBI" id="CHEBI:173112"/>
        <dbReference type="EC" id="2.7.7.7"/>
    </reaction>
</comment>
<dbReference type="GO" id="GO:0004519">
    <property type="term" value="F:endonuclease activity"/>
    <property type="evidence" value="ECO:0007669"/>
    <property type="project" value="UniProtKB-KW"/>
</dbReference>
<evidence type="ECO:0000256" key="9">
    <source>
        <dbReference type="ARBA" id="ARBA00022918"/>
    </source>
</evidence>
<evidence type="ECO:0000256" key="10">
    <source>
        <dbReference type="ARBA" id="ARBA00022932"/>
    </source>
</evidence>
<name>A0A8H7ZNH4_9FUNG</name>
<dbReference type="GO" id="GO:0016787">
    <property type="term" value="F:hydrolase activity"/>
    <property type="evidence" value="ECO:0007669"/>
    <property type="project" value="UniProtKB-KW"/>
</dbReference>
<evidence type="ECO:0000259" key="14">
    <source>
        <dbReference type="PROSITE" id="PS50994"/>
    </source>
</evidence>
<evidence type="ECO:0000256" key="7">
    <source>
        <dbReference type="ARBA" id="ARBA00022842"/>
    </source>
</evidence>
<keyword evidence="3" id="KW-0540">Nuclease</keyword>
<keyword evidence="11" id="KW-0233">DNA recombination</keyword>
<evidence type="ECO:0000313" key="16">
    <source>
        <dbReference type="Proteomes" id="UP000673691"/>
    </source>
</evidence>
<sequence>MPTKSSALTQAALEDYVPFIEKHGYPIKVHRSDRGGEFMSDSYQEWLKAHGKRIETTVRETPQQNGIAERINRTLADRARSTMVAAKLPQKLWDEV</sequence>
<dbReference type="AlphaFoldDB" id="A0A8H7ZNH4"/>
<dbReference type="GO" id="GO:0003676">
    <property type="term" value="F:nucleic acid binding"/>
    <property type="evidence" value="ECO:0007669"/>
    <property type="project" value="InterPro"/>
</dbReference>
<dbReference type="GO" id="GO:0003887">
    <property type="term" value="F:DNA-directed DNA polymerase activity"/>
    <property type="evidence" value="ECO:0007669"/>
    <property type="project" value="UniProtKB-KW"/>
</dbReference>
<dbReference type="PROSITE" id="PS50994">
    <property type="entry name" value="INTEGRASE"/>
    <property type="match status" value="1"/>
</dbReference>
<proteinExistence type="predicted"/>
<dbReference type="Proteomes" id="UP000673691">
    <property type="component" value="Unassembled WGS sequence"/>
</dbReference>
<accession>A0A8H7ZNH4</accession>
<dbReference type="InterPro" id="IPR012337">
    <property type="entry name" value="RNaseH-like_sf"/>
</dbReference>
<dbReference type="EMBL" id="JAEFCI010011460">
    <property type="protein sequence ID" value="KAG5456611.1"/>
    <property type="molecule type" value="Genomic_DNA"/>
</dbReference>
<keyword evidence="7" id="KW-0460">Magnesium</keyword>
<dbReference type="SUPFAM" id="SSF53098">
    <property type="entry name" value="Ribonuclease H-like"/>
    <property type="match status" value="1"/>
</dbReference>
<evidence type="ECO:0000256" key="1">
    <source>
        <dbReference type="ARBA" id="ARBA00022578"/>
    </source>
</evidence>
<keyword evidence="10" id="KW-0808">Transferase</keyword>
<keyword evidence="8" id="KW-0229">DNA integration</keyword>
<keyword evidence="5" id="KW-0255">Endonuclease</keyword>
<organism evidence="15 16">
    <name type="scientific">Olpidium bornovanus</name>
    <dbReference type="NCBI Taxonomy" id="278681"/>
    <lineage>
        <taxon>Eukaryota</taxon>
        <taxon>Fungi</taxon>
        <taxon>Fungi incertae sedis</taxon>
        <taxon>Olpidiomycota</taxon>
        <taxon>Olpidiomycotina</taxon>
        <taxon>Olpidiomycetes</taxon>
        <taxon>Olpidiales</taxon>
        <taxon>Olpidiaceae</taxon>
        <taxon>Olpidium</taxon>
    </lineage>
</organism>
<evidence type="ECO:0000256" key="3">
    <source>
        <dbReference type="ARBA" id="ARBA00022722"/>
    </source>
</evidence>
<evidence type="ECO:0000256" key="11">
    <source>
        <dbReference type="ARBA" id="ARBA00023172"/>
    </source>
</evidence>
<feature type="domain" description="Integrase catalytic" evidence="14">
    <location>
        <begin position="1"/>
        <end position="96"/>
    </location>
</feature>
<dbReference type="GO" id="GO:0046872">
    <property type="term" value="F:metal ion binding"/>
    <property type="evidence" value="ECO:0007669"/>
    <property type="project" value="UniProtKB-KW"/>
</dbReference>
<dbReference type="GO" id="GO:0015074">
    <property type="term" value="P:DNA integration"/>
    <property type="evidence" value="ECO:0007669"/>
    <property type="project" value="UniProtKB-KW"/>
</dbReference>
<keyword evidence="10" id="KW-0239">DNA-directed DNA polymerase</keyword>
<keyword evidence="9" id="KW-0695">RNA-directed DNA polymerase</keyword>
<keyword evidence="2" id="KW-0548">Nucleotidyltransferase</keyword>
<comment type="catalytic activity">
    <reaction evidence="12">
        <text>DNA(n) + a 2'-deoxyribonucleoside 5'-triphosphate = DNA(n+1) + diphosphate</text>
        <dbReference type="Rhea" id="RHEA:22508"/>
        <dbReference type="Rhea" id="RHEA-COMP:17339"/>
        <dbReference type="Rhea" id="RHEA-COMP:17340"/>
        <dbReference type="ChEBI" id="CHEBI:33019"/>
        <dbReference type="ChEBI" id="CHEBI:61560"/>
        <dbReference type="ChEBI" id="CHEBI:173112"/>
        <dbReference type="EC" id="2.7.7.49"/>
    </reaction>
</comment>
<dbReference type="OrthoDB" id="3243429at2759"/>
<evidence type="ECO:0000256" key="2">
    <source>
        <dbReference type="ARBA" id="ARBA00022695"/>
    </source>
</evidence>